<dbReference type="Proteomes" id="UP000193100">
    <property type="component" value="Chromosome"/>
</dbReference>
<evidence type="ECO:0000256" key="1">
    <source>
        <dbReference type="ARBA" id="ARBA00011063"/>
    </source>
</evidence>
<name>A0A1W6K9G3_9GAMM</name>
<gene>
    <name evidence="7" type="primary">amsI</name>
    <name evidence="7" type="ORF">MARSALSMR5_01963</name>
</gene>
<dbReference type="InterPro" id="IPR036196">
    <property type="entry name" value="Ptyr_pPase_sf"/>
</dbReference>
<dbReference type="InterPro" id="IPR017867">
    <property type="entry name" value="Tyr_phospatase_low_mol_wt"/>
</dbReference>
<proteinExistence type="inferred from homology"/>
<evidence type="ECO:0000259" key="6">
    <source>
        <dbReference type="SMART" id="SM00226"/>
    </source>
</evidence>
<evidence type="ECO:0000313" key="7">
    <source>
        <dbReference type="EMBL" id="ARM84040.1"/>
    </source>
</evidence>
<dbReference type="PRINTS" id="PR00719">
    <property type="entry name" value="LMWPTPASE"/>
</dbReference>
<accession>A0A1W6K9G3</accession>
<dbReference type="SUPFAM" id="SSF52788">
    <property type="entry name" value="Phosphotyrosine protein phosphatases I"/>
    <property type="match status" value="1"/>
</dbReference>
<feature type="active site" description="Nucleophile" evidence="5">
    <location>
        <position position="49"/>
    </location>
</feature>
<dbReference type="SMART" id="SM00226">
    <property type="entry name" value="LMWPc"/>
    <property type="match status" value="1"/>
</dbReference>
<evidence type="ECO:0000256" key="5">
    <source>
        <dbReference type="PIRSR" id="PIRSR617867-1"/>
    </source>
</evidence>
<organism evidence="7 8">
    <name type="scientific">Marinobacter salarius</name>
    <dbReference type="NCBI Taxonomy" id="1420917"/>
    <lineage>
        <taxon>Bacteria</taxon>
        <taxon>Pseudomonadati</taxon>
        <taxon>Pseudomonadota</taxon>
        <taxon>Gammaproteobacteria</taxon>
        <taxon>Pseudomonadales</taxon>
        <taxon>Marinobacteraceae</taxon>
        <taxon>Marinobacter</taxon>
    </lineage>
</organism>
<keyword evidence="4" id="KW-0904">Protein phosphatase</keyword>
<keyword evidence="3 7" id="KW-0378">Hydrolase</keyword>
<feature type="active site" description="Proton donor" evidence="5">
    <location>
        <position position="154"/>
    </location>
</feature>
<dbReference type="EMBL" id="CP020931">
    <property type="protein sequence ID" value="ARM84040.1"/>
    <property type="molecule type" value="Genomic_DNA"/>
</dbReference>
<dbReference type="AlphaFoldDB" id="A0A1W6K9G3"/>
<dbReference type="Pfam" id="PF01451">
    <property type="entry name" value="LMWPc"/>
    <property type="match status" value="1"/>
</dbReference>
<dbReference type="InterPro" id="IPR023485">
    <property type="entry name" value="Ptyr_pPase"/>
</dbReference>
<protein>
    <recommendedName>
        <fullName evidence="2">protein-tyrosine-phosphatase</fullName>
        <ecNumber evidence="2">3.1.3.48</ecNumber>
    </recommendedName>
</protein>
<evidence type="ECO:0000256" key="4">
    <source>
        <dbReference type="ARBA" id="ARBA00022912"/>
    </source>
</evidence>
<evidence type="ECO:0000256" key="3">
    <source>
        <dbReference type="ARBA" id="ARBA00022801"/>
    </source>
</evidence>
<dbReference type="Gene3D" id="3.40.50.2300">
    <property type="match status" value="1"/>
</dbReference>
<dbReference type="GO" id="GO:0004725">
    <property type="term" value="F:protein tyrosine phosphatase activity"/>
    <property type="evidence" value="ECO:0007669"/>
    <property type="project" value="UniProtKB-EC"/>
</dbReference>
<dbReference type="PANTHER" id="PTHR11717:SF7">
    <property type="entry name" value="LOW MOLECULAR WEIGHT PHOSPHOTYROSINE PROTEIN PHOSPHATASE"/>
    <property type="match status" value="1"/>
</dbReference>
<feature type="domain" description="Phosphotyrosine protein phosphatase I" evidence="6">
    <location>
        <begin position="43"/>
        <end position="179"/>
    </location>
</feature>
<dbReference type="EC" id="3.1.3.48" evidence="2"/>
<comment type="similarity">
    <text evidence="1">Belongs to the low molecular weight phosphotyrosine protein phosphatase family.</text>
</comment>
<sequence length="179" mass="20149">MLNRLVYGRFGSRKGLLLFFYHWLIALVGGYSKFAAVSPKSDQRLVFVCSGNICRSPLAEVYARSLGKEAASCGLHCGDEFPADPRARAFARHQGLSLEDHKTVNVKDFAFRETDLIVVMEPDHIKSFQQKVGSKCQLVLAGSYCKNPFPYIHDPFNTCEEFFSRCEQRVMEAVRGLCA</sequence>
<feature type="active site" evidence="5">
    <location>
        <position position="55"/>
    </location>
</feature>
<reference evidence="7 8" key="1">
    <citation type="submission" date="2017-04" db="EMBL/GenBank/DDBJ databases">
        <title>Genome Sequence of Marinobacter salarius strain SMR5 Isolated from a culture of the Diatom Skeletonema marinoi.</title>
        <authorList>
            <person name="Topel M."/>
            <person name="Pinder M.I.M."/>
            <person name="Johansson O.N."/>
            <person name="Kourtchenko O."/>
            <person name="Godhe A."/>
            <person name="Clarke A.K."/>
        </authorList>
    </citation>
    <scope>NUCLEOTIDE SEQUENCE [LARGE SCALE GENOMIC DNA]</scope>
    <source>
        <strain evidence="7 8">SMR5</strain>
    </source>
</reference>
<evidence type="ECO:0000313" key="8">
    <source>
        <dbReference type="Proteomes" id="UP000193100"/>
    </source>
</evidence>
<dbReference type="PANTHER" id="PTHR11717">
    <property type="entry name" value="LOW MOLECULAR WEIGHT PROTEIN TYROSINE PHOSPHATASE"/>
    <property type="match status" value="1"/>
</dbReference>
<dbReference type="InterPro" id="IPR050438">
    <property type="entry name" value="LMW_PTPase"/>
</dbReference>
<evidence type="ECO:0000256" key="2">
    <source>
        <dbReference type="ARBA" id="ARBA00013064"/>
    </source>
</evidence>